<dbReference type="PANTHER" id="PTHR11857:SF48">
    <property type="entry name" value="GENERAL ODORANT-BINDING PROTEIN 57C-RELATED"/>
    <property type="match status" value="1"/>
</dbReference>
<evidence type="ECO:0000256" key="1">
    <source>
        <dbReference type="ARBA" id="ARBA00022729"/>
    </source>
</evidence>
<feature type="signal peptide" evidence="2">
    <location>
        <begin position="1"/>
        <end position="17"/>
    </location>
</feature>
<sequence>FILISLLLSVFLCFVNGKSFMVDSDPLNDMRIIKQCNRSSPVDMGLLNQILINKHAVGDESRKFNCFLHCLYKNYGFMNEEGGFDTDYMIRVLNEIPLTKSSIEALVYKCTALNSYDKCDRAVQFTNCFWKETLLQDSKEYLENENYYYNA</sequence>
<protein>
    <submittedName>
        <fullName evidence="3">Odorant-binding protein 16</fullName>
    </submittedName>
</protein>
<dbReference type="Gene3D" id="1.10.238.20">
    <property type="entry name" value="Pheromone/general odorant binding protein domain"/>
    <property type="match status" value="1"/>
</dbReference>
<dbReference type="GO" id="GO:0005549">
    <property type="term" value="F:odorant binding"/>
    <property type="evidence" value="ECO:0007669"/>
    <property type="project" value="InterPro"/>
</dbReference>
<feature type="non-terminal residue" evidence="3">
    <location>
        <position position="151"/>
    </location>
</feature>
<dbReference type="SUPFAM" id="SSF47565">
    <property type="entry name" value="Insect pheromone/odorant-binding proteins"/>
    <property type="match status" value="1"/>
</dbReference>
<evidence type="ECO:0000256" key="2">
    <source>
        <dbReference type="SAM" id="SignalP"/>
    </source>
</evidence>
<feature type="non-terminal residue" evidence="3">
    <location>
        <position position="1"/>
    </location>
</feature>
<dbReference type="AlphaFoldDB" id="A0A0G3ZC77"/>
<dbReference type="Pfam" id="PF01395">
    <property type="entry name" value="PBP_GOBP"/>
    <property type="match status" value="1"/>
</dbReference>
<dbReference type="GO" id="GO:0007608">
    <property type="term" value="P:sensory perception of smell"/>
    <property type="evidence" value="ECO:0007669"/>
    <property type="project" value="TreeGrafter"/>
</dbReference>
<organism evidence="3">
    <name type="scientific">Chrysopa pallens</name>
    <name type="common">Green lacewing</name>
    <name type="synonym">Hemerobius pallens</name>
    <dbReference type="NCBI Taxonomy" id="417485"/>
    <lineage>
        <taxon>Eukaryota</taxon>
        <taxon>Metazoa</taxon>
        <taxon>Ecdysozoa</taxon>
        <taxon>Arthropoda</taxon>
        <taxon>Hexapoda</taxon>
        <taxon>Insecta</taxon>
        <taxon>Pterygota</taxon>
        <taxon>Neoptera</taxon>
        <taxon>Endopterygota</taxon>
        <taxon>Neuroptera</taxon>
        <taxon>Hemerobiiformia</taxon>
        <taxon>Chrysopidae</taxon>
        <taxon>Chrysopinae</taxon>
        <taxon>Chrysopa</taxon>
    </lineage>
</organism>
<dbReference type="PANTHER" id="PTHR11857">
    <property type="entry name" value="ODORANT BINDING PROTEIN-RELATED"/>
    <property type="match status" value="1"/>
</dbReference>
<reference evidence="3" key="1">
    <citation type="submission" date="2014-12" db="EMBL/GenBank/DDBJ databases">
        <title>Identification and Comparison of Olfaction Genes Expressed in the Antennae of Two Lacewing Species.</title>
        <authorList>
            <person name="Li Z."/>
        </authorList>
    </citation>
    <scope>NUCLEOTIDE SEQUENCE</scope>
</reference>
<feature type="chain" id="PRO_5005186364" evidence="2">
    <location>
        <begin position="18"/>
        <end position="151"/>
    </location>
</feature>
<name>A0A0G3ZC77_CHRPA</name>
<dbReference type="CDD" id="cd23992">
    <property type="entry name" value="PBP_GOBP"/>
    <property type="match status" value="1"/>
</dbReference>
<dbReference type="EMBL" id="KP403740">
    <property type="protein sequence ID" value="AKM52559.1"/>
    <property type="molecule type" value="mRNA"/>
</dbReference>
<dbReference type="SMART" id="SM00708">
    <property type="entry name" value="PhBP"/>
    <property type="match status" value="1"/>
</dbReference>
<dbReference type="InterPro" id="IPR006170">
    <property type="entry name" value="PBP/GOBP"/>
</dbReference>
<proteinExistence type="evidence at transcript level"/>
<dbReference type="InterPro" id="IPR036728">
    <property type="entry name" value="PBP_GOBP_sf"/>
</dbReference>
<evidence type="ECO:0000313" key="3">
    <source>
        <dbReference type="EMBL" id="AKM52559.1"/>
    </source>
</evidence>
<dbReference type="GO" id="GO:0005615">
    <property type="term" value="C:extracellular space"/>
    <property type="evidence" value="ECO:0007669"/>
    <property type="project" value="TreeGrafter"/>
</dbReference>
<keyword evidence="1 2" id="KW-0732">Signal</keyword>
<accession>A0A0G3ZC77</accession>